<proteinExistence type="predicted"/>
<evidence type="ECO:0000313" key="3">
    <source>
        <dbReference type="Proteomes" id="UP000245464"/>
    </source>
</evidence>
<dbReference type="RefSeq" id="XP_001936560.1">
    <property type="nucleotide sequence ID" value="XM_001936525.1"/>
</dbReference>
<dbReference type="AlphaFoldDB" id="A0A834RJZ9"/>
<feature type="compositionally biased region" description="Polar residues" evidence="1">
    <location>
        <begin position="35"/>
        <end position="47"/>
    </location>
</feature>
<gene>
    <name evidence="2" type="ORF">PtrM4_046830</name>
</gene>
<dbReference type="GeneID" id="6344484"/>
<accession>A0A834RJZ9</accession>
<organism evidence="2 3">
    <name type="scientific">Pyrenophora tritici-repentis</name>
    <dbReference type="NCBI Taxonomy" id="45151"/>
    <lineage>
        <taxon>Eukaryota</taxon>
        <taxon>Fungi</taxon>
        <taxon>Dikarya</taxon>
        <taxon>Ascomycota</taxon>
        <taxon>Pezizomycotina</taxon>
        <taxon>Dothideomycetes</taxon>
        <taxon>Pleosporomycetidae</taxon>
        <taxon>Pleosporales</taxon>
        <taxon>Pleosporineae</taxon>
        <taxon>Pleosporaceae</taxon>
        <taxon>Pyrenophora</taxon>
    </lineage>
</organism>
<comment type="caution">
    <text evidence="2">The sequence shown here is derived from an EMBL/GenBank/DDBJ whole genome shotgun (WGS) entry which is preliminary data.</text>
</comment>
<evidence type="ECO:0000313" key="2">
    <source>
        <dbReference type="EMBL" id="KAF7565249.1"/>
    </source>
</evidence>
<dbReference type="KEGG" id="ptrr:6344484"/>
<feature type="region of interest" description="Disordered" evidence="1">
    <location>
        <begin position="1"/>
        <end position="54"/>
    </location>
</feature>
<evidence type="ECO:0000256" key="1">
    <source>
        <dbReference type="SAM" id="MobiDB-lite"/>
    </source>
</evidence>
<name>A0A834RJZ9_9PLEO</name>
<dbReference type="EMBL" id="NQIK02000010">
    <property type="protein sequence ID" value="KAF7565249.1"/>
    <property type="molecule type" value="Genomic_DNA"/>
</dbReference>
<reference evidence="2" key="1">
    <citation type="journal article" date="2018" name="BMC Genomics">
        <title>Comparative genomics of the wheat fungal pathogen Pyrenophora tritici-repentis reveals chromosomal variations and genome plasticity.</title>
        <authorList>
            <person name="Moolhuijzen P."/>
            <person name="See P.T."/>
            <person name="Hane J.K."/>
            <person name="Shi G."/>
            <person name="Liu Z."/>
            <person name="Oliver R.P."/>
            <person name="Moffat C.S."/>
        </authorList>
    </citation>
    <scope>NUCLEOTIDE SEQUENCE [LARGE SCALE GENOMIC DNA]</scope>
    <source>
        <strain evidence="2">M4</strain>
    </source>
</reference>
<sequence>MAPDSDTIVVQLPEDLRTPSILDDEMETDERHQDNPTTPIEQTTCERSGSARYTKKEQDDLKLAIKLRNDRVITTLGAPFKASNDQEISDLVGRGVFKFEQYDERLHSKI</sequence>
<protein>
    <submittedName>
        <fullName evidence="2">Uncharacterized protein</fullName>
    </submittedName>
</protein>
<dbReference type="Proteomes" id="UP000245464">
    <property type="component" value="Chromosome 10"/>
</dbReference>